<dbReference type="Proteomes" id="UP000050741">
    <property type="component" value="Unassembled WGS sequence"/>
</dbReference>
<protein>
    <submittedName>
        <fullName evidence="2">DUF4912 domain-containing protein</fullName>
    </submittedName>
</protein>
<proteinExistence type="predicted"/>
<accession>A0A183CSC0</accession>
<evidence type="ECO:0000313" key="2">
    <source>
        <dbReference type="WBParaSite" id="GPLIN_001577800"/>
    </source>
</evidence>
<reference evidence="2" key="2">
    <citation type="submission" date="2016-06" db="UniProtKB">
        <authorList>
            <consortium name="WormBaseParasite"/>
        </authorList>
    </citation>
    <scope>IDENTIFICATION</scope>
</reference>
<dbReference type="AlphaFoldDB" id="A0A183CSC0"/>
<sequence>LSDETKKTVSNVVSWYKKYRDILNSDIIHLRRADGRDWDGIMHVNPELPVKGLVMLYNPTGEKMVRNIKLPVYYTGKDQSVKIRVKEGAAQSYKVGRNYEVDYKVEIPAESYTWLVME</sequence>
<organism evidence="1 2">
    <name type="scientific">Globodera pallida</name>
    <name type="common">Potato cyst nematode worm</name>
    <name type="synonym">Heterodera pallida</name>
    <dbReference type="NCBI Taxonomy" id="36090"/>
    <lineage>
        <taxon>Eukaryota</taxon>
        <taxon>Metazoa</taxon>
        <taxon>Ecdysozoa</taxon>
        <taxon>Nematoda</taxon>
        <taxon>Chromadorea</taxon>
        <taxon>Rhabditida</taxon>
        <taxon>Tylenchina</taxon>
        <taxon>Tylenchomorpha</taxon>
        <taxon>Tylenchoidea</taxon>
        <taxon>Heteroderidae</taxon>
        <taxon>Heteroderinae</taxon>
        <taxon>Globodera</taxon>
    </lineage>
</organism>
<evidence type="ECO:0000313" key="1">
    <source>
        <dbReference type="Proteomes" id="UP000050741"/>
    </source>
</evidence>
<dbReference type="WBParaSite" id="GPLIN_001577800">
    <property type="protein sequence ID" value="GPLIN_001577800"/>
    <property type="gene ID" value="GPLIN_001577800"/>
</dbReference>
<keyword evidence="1" id="KW-1185">Reference proteome</keyword>
<name>A0A183CSC0_GLOPA</name>
<reference evidence="1" key="1">
    <citation type="submission" date="2014-05" db="EMBL/GenBank/DDBJ databases">
        <title>The genome and life-stage specific transcriptomes of Globodera pallida elucidate key aspects of plant parasitism by a cyst nematode.</title>
        <authorList>
            <person name="Cotton J.A."/>
            <person name="Lilley C.J."/>
            <person name="Jones L.M."/>
            <person name="Kikuchi T."/>
            <person name="Reid A.J."/>
            <person name="Thorpe P."/>
            <person name="Tsai I.J."/>
            <person name="Beasley H."/>
            <person name="Blok V."/>
            <person name="Cock P.J.A."/>
            <person name="Van den Akker S.E."/>
            <person name="Holroyd N."/>
            <person name="Hunt M."/>
            <person name="Mantelin S."/>
            <person name="Naghra H."/>
            <person name="Pain A."/>
            <person name="Palomares-Rius J.E."/>
            <person name="Zarowiecki M."/>
            <person name="Berriman M."/>
            <person name="Jones J.T."/>
            <person name="Urwin P.E."/>
        </authorList>
    </citation>
    <scope>NUCLEOTIDE SEQUENCE [LARGE SCALE GENOMIC DNA]</scope>
    <source>
        <strain evidence="1">Lindley</strain>
    </source>
</reference>